<dbReference type="GO" id="GO:0055085">
    <property type="term" value="P:transmembrane transport"/>
    <property type="evidence" value="ECO:0007669"/>
    <property type="project" value="InterPro"/>
</dbReference>
<feature type="transmembrane region" description="Helical" evidence="7">
    <location>
        <begin position="196"/>
        <end position="217"/>
    </location>
</feature>
<evidence type="ECO:0000256" key="5">
    <source>
        <dbReference type="ARBA" id="ARBA00022989"/>
    </source>
</evidence>
<accession>A0A9D1FZ10</accession>
<keyword evidence="5 7" id="KW-1133">Transmembrane helix</keyword>
<evidence type="ECO:0000256" key="6">
    <source>
        <dbReference type="ARBA" id="ARBA00023136"/>
    </source>
</evidence>
<evidence type="ECO:0000313" key="9">
    <source>
        <dbReference type="EMBL" id="HIS92017.1"/>
    </source>
</evidence>
<keyword evidence="6 7" id="KW-0472">Membrane</keyword>
<dbReference type="InterPro" id="IPR000515">
    <property type="entry name" value="MetI-like"/>
</dbReference>
<dbReference type="GO" id="GO:0005886">
    <property type="term" value="C:plasma membrane"/>
    <property type="evidence" value="ECO:0007669"/>
    <property type="project" value="UniProtKB-SubCell"/>
</dbReference>
<dbReference type="Gene3D" id="1.10.3720.10">
    <property type="entry name" value="MetI-like"/>
    <property type="match status" value="1"/>
</dbReference>
<dbReference type="Proteomes" id="UP000824140">
    <property type="component" value="Unassembled WGS sequence"/>
</dbReference>
<keyword evidence="4 7" id="KW-0812">Transmembrane</keyword>
<dbReference type="Pfam" id="PF00528">
    <property type="entry name" value="BPD_transp_1"/>
    <property type="match status" value="1"/>
</dbReference>
<keyword evidence="2 7" id="KW-0813">Transport</keyword>
<dbReference type="CDD" id="cd06261">
    <property type="entry name" value="TM_PBP2"/>
    <property type="match status" value="1"/>
</dbReference>
<feature type="domain" description="ABC transmembrane type-1" evidence="8">
    <location>
        <begin position="2"/>
        <end position="217"/>
    </location>
</feature>
<evidence type="ECO:0000256" key="3">
    <source>
        <dbReference type="ARBA" id="ARBA00022475"/>
    </source>
</evidence>
<dbReference type="InterPro" id="IPR050809">
    <property type="entry name" value="UgpAE/MalFG_permease"/>
</dbReference>
<evidence type="ECO:0000256" key="4">
    <source>
        <dbReference type="ARBA" id="ARBA00022692"/>
    </source>
</evidence>
<evidence type="ECO:0000313" key="10">
    <source>
        <dbReference type="Proteomes" id="UP000824140"/>
    </source>
</evidence>
<reference evidence="9" key="1">
    <citation type="submission" date="2020-10" db="EMBL/GenBank/DDBJ databases">
        <authorList>
            <person name="Gilroy R."/>
        </authorList>
    </citation>
    <scope>NUCLEOTIDE SEQUENCE</scope>
    <source>
        <strain evidence="9">13766</strain>
    </source>
</reference>
<evidence type="ECO:0000256" key="2">
    <source>
        <dbReference type="ARBA" id="ARBA00022448"/>
    </source>
</evidence>
<feature type="transmembrane region" description="Helical" evidence="7">
    <location>
        <begin position="48"/>
        <end position="69"/>
    </location>
</feature>
<dbReference type="AlphaFoldDB" id="A0A9D1FZ10"/>
<feature type="non-terminal residue" evidence="9">
    <location>
        <position position="1"/>
    </location>
</feature>
<dbReference type="PANTHER" id="PTHR43227">
    <property type="entry name" value="BLL4140 PROTEIN"/>
    <property type="match status" value="1"/>
</dbReference>
<dbReference type="PROSITE" id="PS50928">
    <property type="entry name" value="ABC_TM1"/>
    <property type="match status" value="1"/>
</dbReference>
<evidence type="ECO:0000259" key="8">
    <source>
        <dbReference type="PROSITE" id="PS50928"/>
    </source>
</evidence>
<keyword evidence="3" id="KW-1003">Cell membrane</keyword>
<evidence type="ECO:0000256" key="7">
    <source>
        <dbReference type="RuleBase" id="RU363032"/>
    </source>
</evidence>
<dbReference type="InterPro" id="IPR035906">
    <property type="entry name" value="MetI-like_sf"/>
</dbReference>
<comment type="similarity">
    <text evidence="7">Belongs to the binding-protein-dependent transport system permease family.</text>
</comment>
<feature type="transmembrane region" description="Helical" evidence="7">
    <location>
        <begin position="6"/>
        <end position="27"/>
    </location>
</feature>
<dbReference type="SUPFAM" id="SSF161098">
    <property type="entry name" value="MetI-like"/>
    <property type="match status" value="1"/>
</dbReference>
<protein>
    <submittedName>
        <fullName evidence="9">Sugar ABC transporter permease</fullName>
    </submittedName>
</protein>
<evidence type="ECO:0000256" key="1">
    <source>
        <dbReference type="ARBA" id="ARBA00004651"/>
    </source>
</evidence>
<sequence length="230" mass="25859">LLLNTFLISVYTLAVGFPIPILLALMLNSCVNTTFKKTVQMVTYAPHFISTVVMVAMLNVFFGQSFGFVNNIREMLGAERVLYMGLPQYFRHMYVWSDVWQGMGWNAIIYISALSGVSQELHEAARVEGASKLQRIIHIDIPHILPTATILLIMNSGNLLSVGFDKVYLLQNAQNLRHSQVISTYVYEIGILKNQYSYSSAIGLFNSIISFVLLFAVNKISQHVGETSLW</sequence>
<gene>
    <name evidence="9" type="ORF">IAA84_03265</name>
</gene>
<reference evidence="9" key="2">
    <citation type="journal article" date="2021" name="PeerJ">
        <title>Extensive microbial diversity within the chicken gut microbiome revealed by metagenomics and culture.</title>
        <authorList>
            <person name="Gilroy R."/>
            <person name="Ravi A."/>
            <person name="Getino M."/>
            <person name="Pursley I."/>
            <person name="Horton D.L."/>
            <person name="Alikhan N.F."/>
            <person name="Baker D."/>
            <person name="Gharbi K."/>
            <person name="Hall N."/>
            <person name="Watson M."/>
            <person name="Adriaenssens E.M."/>
            <person name="Foster-Nyarko E."/>
            <person name="Jarju S."/>
            <person name="Secka A."/>
            <person name="Antonio M."/>
            <person name="Oren A."/>
            <person name="Chaudhuri R.R."/>
            <person name="La Ragione R."/>
            <person name="Hildebrand F."/>
            <person name="Pallen M.J."/>
        </authorList>
    </citation>
    <scope>NUCLEOTIDE SEQUENCE</scope>
    <source>
        <strain evidence="9">13766</strain>
    </source>
</reference>
<dbReference type="PANTHER" id="PTHR43227:SF11">
    <property type="entry name" value="BLL4140 PROTEIN"/>
    <property type="match status" value="1"/>
</dbReference>
<comment type="caution">
    <text evidence="9">The sequence shown here is derived from an EMBL/GenBank/DDBJ whole genome shotgun (WGS) entry which is preliminary data.</text>
</comment>
<proteinExistence type="inferred from homology"/>
<dbReference type="EMBL" id="DVJN01000062">
    <property type="protein sequence ID" value="HIS92017.1"/>
    <property type="molecule type" value="Genomic_DNA"/>
</dbReference>
<comment type="subcellular location">
    <subcellularLocation>
        <location evidence="1 7">Cell membrane</location>
        <topology evidence="1 7">Multi-pass membrane protein</topology>
    </subcellularLocation>
</comment>
<name>A0A9D1FZ10_9FIRM</name>
<organism evidence="9 10">
    <name type="scientific">Candidatus Alectryocaccomicrobium excrementavium</name>
    <dbReference type="NCBI Taxonomy" id="2840668"/>
    <lineage>
        <taxon>Bacteria</taxon>
        <taxon>Bacillati</taxon>
        <taxon>Bacillota</taxon>
        <taxon>Clostridia</taxon>
        <taxon>Candidatus Alectryocaccomicrobium</taxon>
    </lineage>
</organism>